<protein>
    <submittedName>
        <fullName evidence="2">DMT family transporter</fullName>
    </submittedName>
</protein>
<evidence type="ECO:0000256" key="1">
    <source>
        <dbReference type="SAM" id="Phobius"/>
    </source>
</evidence>
<sequence length="317" mass="32573">MTTQLVAVGAAAASAATFGLSTSLQHLVSSSVEDLRPDRLLVTLVRTPLWVLGAALSGAAFGLHAVALSRGSLVLVQPVIVTGVVFAVLIRSALDRRVPTRAEAGWALVTWAGLAAFLAATGPSARTAHVPSHALPTVAVLLLAAATGVLVARRRTPGTTGRGMWLGAVAGVLYGLVAVLLKLVLTTLDESGYVATLVTWPIWIMTAAGLAAVVVNQRAYQSSRLSVSMPVLNIVNVLVALVFAAVVLGELPEITPGALGVQAVGLLVIGLGVFRLAGLEEDAQEVLAPDRGRPTRREAVARAGHPGARAGCSSLPW</sequence>
<feature type="transmembrane region" description="Helical" evidence="1">
    <location>
        <begin position="191"/>
        <end position="215"/>
    </location>
</feature>
<organism evidence="2 3">
    <name type="scientific">Nocardioides koreensis</name>
    <dbReference type="NCBI Taxonomy" id="433651"/>
    <lineage>
        <taxon>Bacteria</taxon>
        <taxon>Bacillati</taxon>
        <taxon>Actinomycetota</taxon>
        <taxon>Actinomycetes</taxon>
        <taxon>Propionibacteriales</taxon>
        <taxon>Nocardioidaceae</taxon>
        <taxon>Nocardioides</taxon>
    </lineage>
</organism>
<comment type="caution">
    <text evidence="2">The sequence shown here is derived from an EMBL/GenBank/DDBJ whole genome shotgun (WGS) entry which is preliminary data.</text>
</comment>
<feature type="transmembrane region" description="Helical" evidence="1">
    <location>
        <begin position="164"/>
        <end position="185"/>
    </location>
</feature>
<dbReference type="RefSeq" id="WP_344150050.1">
    <property type="nucleotide sequence ID" value="NZ_BAAAQR010000004.1"/>
</dbReference>
<accession>A0ABP5L9P1</accession>
<evidence type="ECO:0000313" key="3">
    <source>
        <dbReference type="Proteomes" id="UP001501771"/>
    </source>
</evidence>
<keyword evidence="1" id="KW-0812">Transmembrane</keyword>
<feature type="transmembrane region" description="Helical" evidence="1">
    <location>
        <begin position="254"/>
        <end position="274"/>
    </location>
</feature>
<dbReference type="PANTHER" id="PTHR40761:SF1">
    <property type="entry name" value="CONSERVED INTEGRAL MEMBRANE ALANINE VALINE AND LEUCINE RICH PROTEIN-RELATED"/>
    <property type="match status" value="1"/>
</dbReference>
<feature type="transmembrane region" description="Helical" evidence="1">
    <location>
        <begin position="227"/>
        <end position="248"/>
    </location>
</feature>
<feature type="transmembrane region" description="Helical" evidence="1">
    <location>
        <begin position="106"/>
        <end position="122"/>
    </location>
</feature>
<gene>
    <name evidence="2" type="ORF">GCM10009844_16870</name>
</gene>
<feature type="transmembrane region" description="Helical" evidence="1">
    <location>
        <begin position="74"/>
        <end position="94"/>
    </location>
</feature>
<dbReference type="Proteomes" id="UP001501771">
    <property type="component" value="Unassembled WGS sequence"/>
</dbReference>
<dbReference type="NCBIfam" id="NF038012">
    <property type="entry name" value="DMT_1"/>
    <property type="match status" value="1"/>
</dbReference>
<dbReference type="EMBL" id="BAAAQR010000004">
    <property type="protein sequence ID" value="GAA2143924.1"/>
    <property type="molecule type" value="Genomic_DNA"/>
</dbReference>
<feature type="transmembrane region" description="Helical" evidence="1">
    <location>
        <begin position="134"/>
        <end position="152"/>
    </location>
</feature>
<keyword evidence="1" id="KW-1133">Transmembrane helix</keyword>
<reference evidence="3" key="1">
    <citation type="journal article" date="2019" name="Int. J. Syst. Evol. Microbiol.">
        <title>The Global Catalogue of Microorganisms (GCM) 10K type strain sequencing project: providing services to taxonomists for standard genome sequencing and annotation.</title>
        <authorList>
            <consortium name="The Broad Institute Genomics Platform"/>
            <consortium name="The Broad Institute Genome Sequencing Center for Infectious Disease"/>
            <person name="Wu L."/>
            <person name="Ma J."/>
        </authorList>
    </citation>
    <scope>NUCLEOTIDE SEQUENCE [LARGE SCALE GENOMIC DNA]</scope>
    <source>
        <strain evidence="3">JCM 16022</strain>
    </source>
</reference>
<keyword evidence="1" id="KW-0472">Membrane</keyword>
<evidence type="ECO:0000313" key="2">
    <source>
        <dbReference type="EMBL" id="GAA2143924.1"/>
    </source>
</evidence>
<proteinExistence type="predicted"/>
<dbReference type="PANTHER" id="PTHR40761">
    <property type="entry name" value="CONSERVED INTEGRAL MEMBRANE ALANINE VALINE AND LEUCINE RICH PROTEIN-RELATED"/>
    <property type="match status" value="1"/>
</dbReference>
<name>A0ABP5L9P1_9ACTN</name>
<keyword evidence="3" id="KW-1185">Reference proteome</keyword>
<feature type="transmembrane region" description="Helical" evidence="1">
    <location>
        <begin position="49"/>
        <end position="68"/>
    </location>
</feature>